<name>A0ABP4TZK3_9ACTN</name>
<keyword evidence="2" id="KW-1185">Reference proteome</keyword>
<organism evidence="1 2">
    <name type="scientific">Fodinicola feengrottensis</name>
    <dbReference type="NCBI Taxonomy" id="435914"/>
    <lineage>
        <taxon>Bacteria</taxon>
        <taxon>Bacillati</taxon>
        <taxon>Actinomycetota</taxon>
        <taxon>Actinomycetes</taxon>
        <taxon>Mycobacteriales</taxon>
        <taxon>Fodinicola</taxon>
    </lineage>
</organism>
<evidence type="ECO:0000313" key="1">
    <source>
        <dbReference type="EMBL" id="GAA1695682.1"/>
    </source>
</evidence>
<comment type="caution">
    <text evidence="1">The sequence shown here is derived from an EMBL/GenBank/DDBJ whole genome shotgun (WGS) entry which is preliminary data.</text>
</comment>
<proteinExistence type="predicted"/>
<dbReference type="RefSeq" id="WP_344313019.1">
    <property type="nucleotide sequence ID" value="NZ_BAAANY010000020.1"/>
</dbReference>
<gene>
    <name evidence="1" type="ORF">GCM10009765_51120</name>
</gene>
<dbReference type="EMBL" id="BAAANY010000020">
    <property type="protein sequence ID" value="GAA1695682.1"/>
    <property type="molecule type" value="Genomic_DNA"/>
</dbReference>
<evidence type="ECO:0000313" key="2">
    <source>
        <dbReference type="Proteomes" id="UP001500618"/>
    </source>
</evidence>
<protein>
    <submittedName>
        <fullName evidence="1">Uncharacterized protein</fullName>
    </submittedName>
</protein>
<reference evidence="2" key="1">
    <citation type="journal article" date="2019" name="Int. J. Syst. Evol. Microbiol.">
        <title>The Global Catalogue of Microorganisms (GCM) 10K type strain sequencing project: providing services to taxonomists for standard genome sequencing and annotation.</title>
        <authorList>
            <consortium name="The Broad Institute Genomics Platform"/>
            <consortium name="The Broad Institute Genome Sequencing Center for Infectious Disease"/>
            <person name="Wu L."/>
            <person name="Ma J."/>
        </authorList>
    </citation>
    <scope>NUCLEOTIDE SEQUENCE [LARGE SCALE GENOMIC DNA]</scope>
    <source>
        <strain evidence="2">JCM 14718</strain>
    </source>
</reference>
<dbReference type="Proteomes" id="UP001500618">
    <property type="component" value="Unassembled WGS sequence"/>
</dbReference>
<accession>A0ABP4TZK3</accession>
<sequence>MTNERPISPLDSAISTSPTSVEDLLDLLTSHLARAIARQGADGSFDVAGRELDVGDNTLGVVSLLAYEWHLNADPGLVEPVRRGLDFHFRQRIFVTDNPGTPFLRVRDSGLPYARYCLTPGRIPGGDWPTTVWALLHAVNILRFGDGLLTDQHRLALLDLGRSYWRWSTEVTDFDPQDASNQAIACVIGGMQLGDLLAAAGEREVGESMRAAAMRLYLEKIRPTRATDRGYAYFQEHSGGFDQNYSAIALTFVTEAYLATGETVFAADAEQHARYLNLRMSVSGFDYGGARHNEERDNSPNVLGLRFWSNALGDDLGRYRTDSSRAFHMDSADGVPTGHFAFTTIWLMEHRQEWWPSGRDENSRYKLRKGTTSVVFDESLVPYSITAGQTEIIHQIGPYWTDEHGLHRLTNLVSVARSEEYTDGQYAVKVIHSVVQGPHGVVGVRTAYMTDGTTLTVMSTVDNEVSGEFGYLVGLPYLTGTPPASKVTSVTCDGVRMNLTDDGRSLTGSAVTAGELTLSGGAGIRVTNVTVPAGGDPMSYFNSAATVGMLLEPYSLIVSKERDPWGVPHPAAGWAALQGTTLLQAPAGPDRTVILHYGTGKSPLTLDVSVLKLLG</sequence>